<evidence type="ECO:0000313" key="2">
    <source>
        <dbReference type="EMBL" id="SFH69367.1"/>
    </source>
</evidence>
<organism evidence="2 3">
    <name type="scientific">Actinopolymorpha cephalotaxi</name>
    <dbReference type="NCBI Taxonomy" id="504797"/>
    <lineage>
        <taxon>Bacteria</taxon>
        <taxon>Bacillati</taxon>
        <taxon>Actinomycetota</taxon>
        <taxon>Actinomycetes</taxon>
        <taxon>Propionibacteriales</taxon>
        <taxon>Actinopolymorphaceae</taxon>
        <taxon>Actinopolymorpha</taxon>
    </lineage>
</organism>
<dbReference type="EMBL" id="FOOI01000029">
    <property type="protein sequence ID" value="SFH69367.1"/>
    <property type="molecule type" value="Genomic_DNA"/>
</dbReference>
<dbReference type="OrthoDB" id="1654346at2"/>
<evidence type="ECO:0000313" key="4">
    <source>
        <dbReference type="Proteomes" id="UP000533017"/>
    </source>
</evidence>
<dbReference type="EMBL" id="JACBZA010000001">
    <property type="protein sequence ID" value="NYH85401.1"/>
    <property type="molecule type" value="Genomic_DNA"/>
</dbReference>
<dbReference type="Proteomes" id="UP000533017">
    <property type="component" value="Unassembled WGS sequence"/>
</dbReference>
<evidence type="ECO:0000313" key="3">
    <source>
        <dbReference type="Proteomes" id="UP000199052"/>
    </source>
</evidence>
<name>A0A1I3C4A8_9ACTN</name>
<dbReference type="RefSeq" id="WP_092890512.1">
    <property type="nucleotide sequence ID" value="NZ_FOOI01000029.1"/>
</dbReference>
<proteinExistence type="predicted"/>
<gene>
    <name evidence="1" type="ORF">FHR37_004252</name>
    <name evidence="2" type="ORF">SAMN05421678_12912</name>
</gene>
<sequence length="1141" mass="119486">MSGALDQLPDSTAMGRISQTAQASCDTSAQAHAGLGADQPGSALAPAAGAFASVRASATIDLGGLGDALGSTLRTVTGAVPPAVTEHVGALDAAYQQAHALVARNPILSLLPEGSALQDVVAQIIDQTVALFERRVNELANRLLDAEEVAELVEAFEVMRRLATDFQAHADDLPGFVTSTLLGFSPQLLGPVRAHVATTDQVVVSLDPAALAAAVDPLRAAATDVVTALTQAVDDLDPTAAAGYTAIVAALDTGRAAVTTATDTLRPLYQGLDQVLGAHPWDTLIDGYLRLLPAQELRPRDLVDDVLTATVDLFDDLIAALQQAITAGDLASRVEQFGAGLHQAISGSGIGVVRQRILDFLDEIRATVASVPFAQAHQAVADMLGRVGQEISDLGLDQLATQIAAGLADLTTTATTATAQAGQAVRQGLQELLAAIDDLPAADLLAALQDAVRQLSQVVDHLHDGAVGAIEDLQAQLASLEKLSFRPVSDEVIGEIEDVRTRLREMNPDALSEEGKLAVRAALAVLEAVDVEGKVVTVLTHAFHDLQGQVLAVLDDITAALERIRGSVGELSPTTVLTPLTGALTDLGTSLDRLNAAALTTPLRTELDQLDQWLAGLNPAALLTPLQGPYDAALAAVRQLDPAVWGSTLTNLYAELAATVARLDLTPLFQELDQRRRDLLVSVRDQLSLAVHDLGLPEPLAGWLERVWPLLEGITDVLTLDPAAGMRQLSRRVHDGFTPAALYEPLEQVFDQAVATLSAVPAADLVAAATAARDDVLAALDELDPRRLVERLRAAHRRLVDVAPTTLVPPLTGVRALRIAFHAKADAALTTPAGKVAEVDASFDAVLQLLDGGAAASAVATLNGLHEKAMTALTHAVDNLDITQAAAAFDRLKATVDGLVPANLPRTGTLTVPQVIAACETWRPSGRAATLDTRLHAFLDLLVPVADQLEAAFDTFAADLRATAALIDPLALDQAVAEIFEAVRAQVEELDPADLLDQLRADVYVPVIAAVEGLNPAALAGQLDGAYQAARTAVTGELGRLVADVHKALEDHLNAARAAVKAVIGELTAALHTGAADLEDIIARIGDLVFVGLIQRLRTVLGNLATSFETELGRVRQSFDSMLDAIPAGDRIHPRTQAVAS</sequence>
<accession>A0A1I3C4A8</accession>
<keyword evidence="4" id="KW-1185">Reference proteome</keyword>
<evidence type="ECO:0000313" key="1">
    <source>
        <dbReference type="EMBL" id="NYH85401.1"/>
    </source>
</evidence>
<protein>
    <submittedName>
        <fullName evidence="2">Uncharacterized protein</fullName>
    </submittedName>
</protein>
<dbReference type="Proteomes" id="UP000199052">
    <property type="component" value="Unassembled WGS sequence"/>
</dbReference>
<reference evidence="2 3" key="1">
    <citation type="submission" date="2016-10" db="EMBL/GenBank/DDBJ databases">
        <authorList>
            <person name="de Groot N.N."/>
        </authorList>
    </citation>
    <scope>NUCLEOTIDE SEQUENCE [LARGE SCALE GENOMIC DNA]</scope>
    <source>
        <strain evidence="2 3">CPCC 202808</strain>
    </source>
</reference>
<dbReference type="STRING" id="504797.SAMN05421678_12912"/>
<reference evidence="1 4" key="2">
    <citation type="submission" date="2020-07" db="EMBL/GenBank/DDBJ databases">
        <title>Sequencing the genomes of 1000 actinobacteria strains.</title>
        <authorList>
            <person name="Klenk H.-P."/>
        </authorList>
    </citation>
    <scope>NUCLEOTIDE SEQUENCE [LARGE SCALE GENOMIC DNA]</scope>
    <source>
        <strain evidence="1 4">DSM 45117</strain>
    </source>
</reference>
<dbReference type="AlphaFoldDB" id="A0A1I3C4A8"/>